<gene>
    <name evidence="7" type="ORF">KCG34_20370</name>
</gene>
<evidence type="ECO:0000313" key="8">
    <source>
        <dbReference type="Proteomes" id="UP000676409"/>
    </source>
</evidence>
<dbReference type="PRINTS" id="PR00081">
    <property type="entry name" value="GDHRDH"/>
</dbReference>
<keyword evidence="8" id="KW-1185">Reference proteome</keyword>
<dbReference type="RefSeq" id="WP_211937433.1">
    <property type="nucleotide sequence ID" value="NZ_CP073078.1"/>
</dbReference>
<proteinExistence type="inferred from homology"/>
<dbReference type="PRINTS" id="PR00080">
    <property type="entry name" value="SDRFAMILY"/>
</dbReference>
<dbReference type="Proteomes" id="UP000676409">
    <property type="component" value="Chromosome"/>
</dbReference>
<accession>A0A975FY94</accession>
<evidence type="ECO:0000259" key="6">
    <source>
        <dbReference type="SMART" id="SM00822"/>
    </source>
</evidence>
<protein>
    <recommendedName>
        <fullName evidence="5">D-xylose 1-dehydrogenase</fullName>
        <ecNumber evidence="4">1.1.1.175</ecNumber>
    </recommendedName>
</protein>
<organism evidence="7 8">
    <name type="scientific">Phenylobacterium montanum</name>
    <dbReference type="NCBI Taxonomy" id="2823693"/>
    <lineage>
        <taxon>Bacteria</taxon>
        <taxon>Pseudomonadati</taxon>
        <taxon>Pseudomonadota</taxon>
        <taxon>Alphaproteobacteria</taxon>
        <taxon>Caulobacterales</taxon>
        <taxon>Caulobacteraceae</taxon>
        <taxon>Phenylobacterium</taxon>
    </lineage>
</organism>
<dbReference type="InterPro" id="IPR036291">
    <property type="entry name" value="NAD(P)-bd_dom_sf"/>
</dbReference>
<evidence type="ECO:0000256" key="5">
    <source>
        <dbReference type="ARBA" id="ARBA00069939"/>
    </source>
</evidence>
<dbReference type="EMBL" id="CP073078">
    <property type="protein sequence ID" value="QUD87381.1"/>
    <property type="molecule type" value="Genomic_DNA"/>
</dbReference>
<evidence type="ECO:0000256" key="1">
    <source>
        <dbReference type="ARBA" id="ARBA00006484"/>
    </source>
</evidence>
<keyword evidence="2" id="KW-0560">Oxidoreductase</keyword>
<evidence type="ECO:0000256" key="2">
    <source>
        <dbReference type="ARBA" id="ARBA00023002"/>
    </source>
</evidence>
<dbReference type="GO" id="GO:0047838">
    <property type="term" value="F:D-xylose 1-dehydrogenase (NAD+) activity"/>
    <property type="evidence" value="ECO:0007669"/>
    <property type="project" value="UniProtKB-EC"/>
</dbReference>
<feature type="domain" description="Ketoreductase" evidence="6">
    <location>
        <begin position="7"/>
        <end position="179"/>
    </location>
</feature>
<evidence type="ECO:0000256" key="3">
    <source>
        <dbReference type="ARBA" id="ARBA00023027"/>
    </source>
</evidence>
<reference evidence="7" key="1">
    <citation type="submission" date="2021-04" db="EMBL/GenBank/DDBJ databases">
        <title>The complete genome sequence of Caulobacter sp. S6.</title>
        <authorList>
            <person name="Tang Y."/>
            <person name="Ouyang W."/>
            <person name="Liu Q."/>
            <person name="Huang B."/>
            <person name="Guo Z."/>
            <person name="Lei P."/>
        </authorList>
    </citation>
    <scope>NUCLEOTIDE SEQUENCE</scope>
    <source>
        <strain evidence="7">S6</strain>
    </source>
</reference>
<dbReference type="KEGG" id="caul:KCG34_20370"/>
<name>A0A975FY94_9CAUL</name>
<dbReference type="SMART" id="SM00822">
    <property type="entry name" value="PKS_KR"/>
    <property type="match status" value="1"/>
</dbReference>
<dbReference type="InterPro" id="IPR020904">
    <property type="entry name" value="Sc_DH/Rdtase_CS"/>
</dbReference>
<dbReference type="AlphaFoldDB" id="A0A975FY94"/>
<dbReference type="SUPFAM" id="SSF51735">
    <property type="entry name" value="NAD(P)-binding Rossmann-fold domains"/>
    <property type="match status" value="1"/>
</dbReference>
<dbReference type="PANTHER" id="PTHR24321:SF8">
    <property type="entry name" value="ESTRADIOL 17-BETA-DEHYDROGENASE 8-RELATED"/>
    <property type="match status" value="1"/>
</dbReference>
<dbReference type="FunFam" id="3.40.50.720:FF:000084">
    <property type="entry name" value="Short-chain dehydrogenase reductase"/>
    <property type="match status" value="1"/>
</dbReference>
<sequence>MERLAGKVAIVTGAASGIGRASAELFAAEGAHVLAVDRPGAALAFEDARIRVLDQDIAADEAPAVIVEAALEAFGRLDVLYNNAGVSGSVLVSELSDAEWDRVQAVNLRAGFRLCRQAIPHLVAAPHGRIIATASVMAEGTDYGLAAYCASKAGVLGLIRTLALELGKHGVTANAILPGAIQTGMTAASFANPHHAEVWAKKSVLRRLGQPIDIARVALFLASEESGFVTGQAIAVDGGLTLRV</sequence>
<dbReference type="PANTHER" id="PTHR24321">
    <property type="entry name" value="DEHYDROGENASES, SHORT CHAIN"/>
    <property type="match status" value="1"/>
</dbReference>
<keyword evidence="3" id="KW-0520">NAD</keyword>
<dbReference type="Gene3D" id="3.40.50.720">
    <property type="entry name" value="NAD(P)-binding Rossmann-like Domain"/>
    <property type="match status" value="1"/>
</dbReference>
<comment type="similarity">
    <text evidence="1">Belongs to the short-chain dehydrogenases/reductases (SDR) family.</text>
</comment>
<evidence type="ECO:0000256" key="4">
    <source>
        <dbReference type="ARBA" id="ARBA00066641"/>
    </source>
</evidence>
<dbReference type="InterPro" id="IPR057326">
    <property type="entry name" value="KR_dom"/>
</dbReference>
<dbReference type="PROSITE" id="PS00061">
    <property type="entry name" value="ADH_SHORT"/>
    <property type="match status" value="1"/>
</dbReference>
<dbReference type="Pfam" id="PF13561">
    <property type="entry name" value="adh_short_C2"/>
    <property type="match status" value="1"/>
</dbReference>
<dbReference type="EC" id="1.1.1.175" evidence="4"/>
<dbReference type="InterPro" id="IPR002347">
    <property type="entry name" value="SDR_fam"/>
</dbReference>
<evidence type="ECO:0000313" key="7">
    <source>
        <dbReference type="EMBL" id="QUD87381.1"/>
    </source>
</evidence>